<evidence type="ECO:0000256" key="3">
    <source>
        <dbReference type="ARBA" id="ARBA00022692"/>
    </source>
</evidence>
<name>A0ABQ0QGR2_9PROT</name>
<dbReference type="SUPFAM" id="SSF144083">
    <property type="entry name" value="Magnesium transport protein CorA, transmembrane region"/>
    <property type="match status" value="1"/>
</dbReference>
<accession>A0ABQ0QGR2</accession>
<evidence type="ECO:0000313" key="7">
    <source>
        <dbReference type="EMBL" id="GBR44140.1"/>
    </source>
</evidence>
<dbReference type="SUPFAM" id="SSF143865">
    <property type="entry name" value="CorA soluble domain-like"/>
    <property type="match status" value="1"/>
</dbReference>
<dbReference type="InterPro" id="IPR002523">
    <property type="entry name" value="MgTranspt_CorA/ZnTranspt_ZntB"/>
</dbReference>
<keyword evidence="5 6" id="KW-0472">Membrane</keyword>
<dbReference type="EMBL" id="BAQB01000003">
    <property type="protein sequence ID" value="GBR44140.1"/>
    <property type="molecule type" value="Genomic_DNA"/>
</dbReference>
<evidence type="ECO:0000256" key="6">
    <source>
        <dbReference type="SAM" id="Phobius"/>
    </source>
</evidence>
<sequence>MLLTRPIGTPAYEMGPHTRLDSIPWVDLLNPTEDEITRATEKLGIHIPSRAELSEIESSSRHYERDGALYLSGPLVRRYETGPVIRPVGFILSPTHLITIRYADYPAFDRIGLALAEHTAENPAPTPTNLLTDLIEDIINRLADLLENVGHTLDTLSHCIFSSDDRQRHHTRSGATLRTTLRHLGNTGDLASMIRDSLLSIDRIRLHLDTITAHTLAHTQTPPKADHALTTDLIHNRLDTAGRDIASLNEFNTQINNKVQFLLDATLGFINIEQNDGMKILTVASSIGIMPTLIAGIYGMNFRIMPELNWSFGYPFAILLMLSSIALPLFWFWRRGWLTRL</sequence>
<dbReference type="InterPro" id="IPR050829">
    <property type="entry name" value="CorA_MIT"/>
</dbReference>
<feature type="transmembrane region" description="Helical" evidence="6">
    <location>
        <begin position="280"/>
        <end position="300"/>
    </location>
</feature>
<evidence type="ECO:0000313" key="8">
    <source>
        <dbReference type="Proteomes" id="UP001062443"/>
    </source>
</evidence>
<dbReference type="PANTHER" id="PTHR47685:SF1">
    <property type="entry name" value="MAGNESIUM TRANSPORT PROTEIN CORA"/>
    <property type="match status" value="1"/>
</dbReference>
<dbReference type="InterPro" id="IPR045863">
    <property type="entry name" value="CorA_TM1_TM2"/>
</dbReference>
<feature type="transmembrane region" description="Helical" evidence="6">
    <location>
        <begin position="312"/>
        <end position="333"/>
    </location>
</feature>
<comment type="subcellular location">
    <subcellularLocation>
        <location evidence="1">Membrane</location>
        <topology evidence="1">Multi-pass membrane protein</topology>
    </subcellularLocation>
</comment>
<comment type="caution">
    <text evidence="7">The sequence shown here is derived from an EMBL/GenBank/DDBJ whole genome shotgun (WGS) entry which is preliminary data.</text>
</comment>
<dbReference type="InterPro" id="IPR045861">
    <property type="entry name" value="CorA_cytoplasmic_dom"/>
</dbReference>
<dbReference type="Proteomes" id="UP001062443">
    <property type="component" value="Unassembled WGS sequence"/>
</dbReference>
<dbReference type="RefSeq" id="WP_068171026.1">
    <property type="nucleotide sequence ID" value="NZ_BAQB01000003.1"/>
</dbReference>
<keyword evidence="8" id="KW-1185">Reference proteome</keyword>
<organism evidence="7 8">
    <name type="scientific">Neokomagataea tanensis NBRC 106556</name>
    <dbReference type="NCBI Taxonomy" id="1223519"/>
    <lineage>
        <taxon>Bacteria</taxon>
        <taxon>Pseudomonadati</taxon>
        <taxon>Pseudomonadota</taxon>
        <taxon>Alphaproteobacteria</taxon>
        <taxon>Acetobacterales</taxon>
        <taxon>Acetobacteraceae</taxon>
        <taxon>Neokomagataea</taxon>
    </lineage>
</organism>
<evidence type="ECO:0000256" key="2">
    <source>
        <dbReference type="ARBA" id="ARBA00009765"/>
    </source>
</evidence>
<dbReference type="CDD" id="cd12837">
    <property type="entry name" value="EcCorA-like_u1"/>
    <property type="match status" value="1"/>
</dbReference>
<reference evidence="7" key="1">
    <citation type="submission" date="2013-04" db="EMBL/GenBank/DDBJ databases">
        <title>The genome sequencing project of 58 acetic acid bacteria.</title>
        <authorList>
            <person name="Okamoto-Kainuma A."/>
            <person name="Ishikawa M."/>
            <person name="Umino S."/>
            <person name="Koizumi Y."/>
            <person name="Shiwa Y."/>
            <person name="Yoshikawa H."/>
            <person name="Matsutani M."/>
            <person name="Matsushita K."/>
        </authorList>
    </citation>
    <scope>NUCLEOTIDE SEQUENCE</scope>
    <source>
        <strain evidence="7">NBRC 106556</strain>
    </source>
</reference>
<protein>
    <submittedName>
        <fullName evidence="7">Magnesium/cobalt transporter CorA</fullName>
    </submittedName>
</protein>
<proteinExistence type="inferred from homology"/>
<dbReference type="Pfam" id="PF01544">
    <property type="entry name" value="CorA"/>
    <property type="match status" value="1"/>
</dbReference>
<dbReference type="Gene3D" id="3.30.460.20">
    <property type="entry name" value="CorA soluble domain-like"/>
    <property type="match status" value="1"/>
</dbReference>
<dbReference type="PANTHER" id="PTHR47685">
    <property type="entry name" value="MAGNESIUM TRANSPORT PROTEIN CORA"/>
    <property type="match status" value="1"/>
</dbReference>
<comment type="similarity">
    <text evidence="2">Belongs to the CorA metal ion transporter (MIT) (TC 1.A.35) family.</text>
</comment>
<keyword evidence="3 6" id="KW-0812">Transmembrane</keyword>
<evidence type="ECO:0000256" key="1">
    <source>
        <dbReference type="ARBA" id="ARBA00004141"/>
    </source>
</evidence>
<gene>
    <name evidence="7" type="ORF">AA106556_0325</name>
</gene>
<evidence type="ECO:0000256" key="5">
    <source>
        <dbReference type="ARBA" id="ARBA00023136"/>
    </source>
</evidence>
<dbReference type="Gene3D" id="1.20.58.340">
    <property type="entry name" value="Magnesium transport protein CorA, transmembrane region"/>
    <property type="match status" value="1"/>
</dbReference>
<evidence type="ECO:0000256" key="4">
    <source>
        <dbReference type="ARBA" id="ARBA00022989"/>
    </source>
</evidence>
<keyword evidence="4 6" id="KW-1133">Transmembrane helix</keyword>